<dbReference type="InterPro" id="IPR024474">
    <property type="entry name" value="Znf_dom_IS66"/>
</dbReference>
<evidence type="ECO:0000259" key="2">
    <source>
        <dbReference type="Pfam" id="PF03050"/>
    </source>
</evidence>
<feature type="domain" description="Transposase IS66 zinc-finger binding" evidence="3">
    <location>
        <begin position="146"/>
        <end position="186"/>
    </location>
</feature>
<keyword evidence="1" id="KW-0175">Coiled coil</keyword>
<feature type="domain" description="Transposase IS66 central" evidence="2">
    <location>
        <begin position="204"/>
        <end position="495"/>
    </location>
</feature>
<evidence type="ECO:0000259" key="4">
    <source>
        <dbReference type="Pfam" id="PF13007"/>
    </source>
</evidence>
<accession>Q9X6A3</accession>
<dbReference type="Pfam" id="PF03050">
    <property type="entry name" value="DDE_Tnp_IS66"/>
    <property type="match status" value="1"/>
</dbReference>
<evidence type="ECO:0000313" key="6">
    <source>
        <dbReference type="EMBL" id="AAD33661.1"/>
    </source>
</evidence>
<proteinExistence type="predicted"/>
<dbReference type="InterPro" id="IPR052344">
    <property type="entry name" value="Transposase-related"/>
</dbReference>
<evidence type="ECO:0008006" key="7">
    <source>
        <dbReference type="Google" id="ProtNLM"/>
    </source>
</evidence>
<dbReference type="PANTHER" id="PTHR33678:SF1">
    <property type="entry name" value="BLL1576 PROTEIN"/>
    <property type="match status" value="1"/>
</dbReference>
<protein>
    <recommendedName>
        <fullName evidence="7">IS66 family transposase</fullName>
    </recommendedName>
</protein>
<dbReference type="Pfam" id="PF13817">
    <property type="entry name" value="DDE_Tnp_IS66_C"/>
    <property type="match status" value="1"/>
</dbReference>
<feature type="domain" description="Transposase IS66 C-terminal" evidence="5">
    <location>
        <begin position="502"/>
        <end position="540"/>
    </location>
</feature>
<dbReference type="PANTHER" id="PTHR33678">
    <property type="entry name" value="BLL1576 PROTEIN"/>
    <property type="match status" value="1"/>
</dbReference>
<organism evidence="6">
    <name type="scientific">Rhizobium meliloti</name>
    <name type="common">Ensifer meliloti</name>
    <name type="synonym">Sinorhizobium meliloti</name>
    <dbReference type="NCBI Taxonomy" id="382"/>
    <lineage>
        <taxon>Bacteria</taxon>
        <taxon>Pseudomonadati</taxon>
        <taxon>Pseudomonadota</taxon>
        <taxon>Alphaproteobacteria</taxon>
        <taxon>Hyphomicrobiales</taxon>
        <taxon>Rhizobiaceae</taxon>
        <taxon>Sinorhizobium/Ensifer group</taxon>
        <taxon>Sinorhizobium</taxon>
    </lineage>
</organism>
<sequence length="550" mass="61118">MSSPLDLSLFPNLPPEVVKAFAAMQFELSVERAARQHEQAVVAEKDAFIAELKELIEKLEGQVHDYRRTKFGPKSEKLDPAQMELALEDLETAIAETQARIAAVEKKIEASASDPEKVAPRKERKARALPEHLPRVERVIEPESIVCPCGCGNMVRIGEDRTERLDRIPARYEVIVTIRPKYACPKGRTGVVQARAPAHLLEGSWPTEALLAEIAVSKHSEHMPLNRQAEVMARHGVPIDRTVLADWMGRTGAAIAPVVDHMAKRLLWESTRLYVDETTAPVLDPGRGKTKTGYLWAVLRDDRGWNGSAPPGVVFHYRPGRKGEYAAEILDGFNGTIQVDAYGGYSHLATLDRVGGDPLKLAFCWAHGRRKLIKATPKSGSPIVDEALVRIAALYKIEDSIRGSDPEHRRAVRQDLSLPLVDAFFAWLAAQAKRVSRKSDLGKALAYMLTRQDGFRLFLDDGHVDIDSNLVENAIRRPAMNRRNALFAGHDEGGRNWARFASLIGTCKMNGVEPYAYLCNLFTRLANGHLAKDIDALMPWAYAARIQASQ</sequence>
<evidence type="ECO:0000259" key="5">
    <source>
        <dbReference type="Pfam" id="PF13817"/>
    </source>
</evidence>
<dbReference type="NCBIfam" id="NF033517">
    <property type="entry name" value="transpos_IS66"/>
    <property type="match status" value="1"/>
</dbReference>
<name>Q9X6A3_RHIML</name>
<reference evidence="6" key="1">
    <citation type="journal article" date="1991" name="J. Bacteriol.">
        <title>Isolation and characterization of insertion sequence elements from gram-negative bacteria by using new broad-host-range, positive selection vectors.</title>
        <authorList>
            <person name="Simon R."/>
            <person name="Hotte B."/>
            <person name="Klauke B."/>
            <person name="Kosier B."/>
        </authorList>
    </citation>
    <scope>NUCLEOTIDE SEQUENCE</scope>
    <source>
        <strain evidence="6">USDA1024</strain>
    </source>
</reference>
<dbReference type="InterPro" id="IPR039552">
    <property type="entry name" value="IS66_C"/>
</dbReference>
<evidence type="ECO:0000259" key="3">
    <source>
        <dbReference type="Pfam" id="PF13005"/>
    </source>
</evidence>
<dbReference type="Pfam" id="PF13005">
    <property type="entry name" value="zf-IS66"/>
    <property type="match status" value="1"/>
</dbReference>
<dbReference type="InterPro" id="IPR004291">
    <property type="entry name" value="Transposase_IS66_central"/>
</dbReference>
<dbReference type="InterPro" id="IPR024463">
    <property type="entry name" value="Transposase_TnpC_homeodom"/>
</dbReference>
<dbReference type="AlphaFoldDB" id="Q9X6A3"/>
<evidence type="ECO:0000256" key="1">
    <source>
        <dbReference type="SAM" id="Coils"/>
    </source>
</evidence>
<feature type="domain" description="Transposase TnpC homeodomain" evidence="4">
    <location>
        <begin position="59"/>
        <end position="137"/>
    </location>
</feature>
<dbReference type="EMBL" id="AF134706">
    <property type="protein sequence ID" value="AAD33661.1"/>
    <property type="molecule type" value="Genomic_DNA"/>
</dbReference>
<reference evidence="6" key="2">
    <citation type="journal article" date="1999" name="Curr. Microbiol.">
        <title>The Sinorhizobium meliloti insertion sequence (IS) element ISRm14 is related to a previously unrecognized IS element located adjacent to the Escherichia coli locus of enterocyte effacement (LEE) pathogenicity island.</title>
        <authorList>
            <person name="Schneiker S."/>
            <person name="Kosier B."/>
            <person name="Puhler A."/>
            <person name="Selbitschka W."/>
        </authorList>
    </citation>
    <scope>NUCLEOTIDE SEQUENCE</scope>
    <source>
        <strain evidence="6">USDA1024</strain>
    </source>
</reference>
<dbReference type="RefSeq" id="WP_076612018.1">
    <property type="nucleotide sequence ID" value="NZ_RPNT01000116.1"/>
</dbReference>
<feature type="coiled-coil region" evidence="1">
    <location>
        <begin position="42"/>
        <end position="114"/>
    </location>
</feature>
<dbReference type="Pfam" id="PF13007">
    <property type="entry name" value="LZ_Tnp_IS66"/>
    <property type="match status" value="1"/>
</dbReference>